<dbReference type="EMBL" id="LN831302">
    <property type="protein sequence ID" value="CQH51727.1"/>
    <property type="molecule type" value="Genomic_DNA"/>
</dbReference>
<proteinExistence type="predicted"/>
<organism evidence="1 2">
    <name type="scientific">Halobacterium hubeiense</name>
    <dbReference type="NCBI Taxonomy" id="1407499"/>
    <lineage>
        <taxon>Archaea</taxon>
        <taxon>Methanobacteriati</taxon>
        <taxon>Methanobacteriota</taxon>
        <taxon>Stenosarchaea group</taxon>
        <taxon>Halobacteria</taxon>
        <taxon>Halobacteriales</taxon>
        <taxon>Halobacteriaceae</taxon>
        <taxon>Halobacterium</taxon>
    </lineage>
</organism>
<keyword evidence="2" id="KW-1185">Reference proteome</keyword>
<gene>
    <name evidence="1" type="ORF">HHUB_1766</name>
</gene>
<name>A0A0U5ACC7_9EURY</name>
<evidence type="ECO:0000313" key="2">
    <source>
        <dbReference type="Proteomes" id="UP000066737"/>
    </source>
</evidence>
<sequence length="58" mass="6680">MDLNERTERSEVRVVQIHFPLLLPRNQSRSFISTVFPPLSFRNVPFVHPASFAPSASR</sequence>
<evidence type="ECO:0000313" key="1">
    <source>
        <dbReference type="EMBL" id="CQH51727.1"/>
    </source>
</evidence>
<dbReference type="KEGG" id="hhb:Hhub_1766"/>
<accession>A0A0U5ACC7</accession>
<reference evidence="2" key="1">
    <citation type="journal article" date="2016" name="Environ. Microbiol.">
        <title>The complete genome of a viable archaeum isolated from 123-million-year-old rock salt.</title>
        <authorList>
            <person name="Jaakkola S.T."/>
            <person name="Pfeiffer F."/>
            <person name="Ravantti J.J."/>
            <person name="Guo Q."/>
            <person name="Liu Y."/>
            <person name="Chen X."/>
            <person name="Ma H."/>
            <person name="Yang C."/>
            <person name="Oksanen H.M."/>
            <person name="Bamford D.H."/>
        </authorList>
    </citation>
    <scope>NUCLEOTIDE SEQUENCE</scope>
    <source>
        <strain evidence="2">JI20-1</strain>
    </source>
</reference>
<dbReference type="Proteomes" id="UP000066737">
    <property type="component" value="Chromosome I"/>
</dbReference>
<protein>
    <submittedName>
        <fullName evidence="1">Uncharacterized protein</fullName>
    </submittedName>
</protein>
<dbReference type="AlphaFoldDB" id="A0A0U5ACC7"/>